<dbReference type="RefSeq" id="WP_111596592.1">
    <property type="nucleotide sequence ID" value="NZ_QLLL01000002.1"/>
</dbReference>
<dbReference type="InterPro" id="IPR023375">
    <property type="entry name" value="ADC_dom_sf"/>
</dbReference>
<evidence type="ECO:0000313" key="2">
    <source>
        <dbReference type="Proteomes" id="UP000249547"/>
    </source>
</evidence>
<gene>
    <name evidence="1" type="ORF">LX64_01090</name>
</gene>
<dbReference type="Pfam" id="PF09844">
    <property type="entry name" value="DUF2071"/>
    <property type="match status" value="1"/>
</dbReference>
<evidence type="ECO:0008006" key="3">
    <source>
        <dbReference type="Google" id="ProtNLM"/>
    </source>
</evidence>
<reference evidence="1 2" key="1">
    <citation type="submission" date="2018-06" db="EMBL/GenBank/DDBJ databases">
        <title>Genomic Encyclopedia of Archaeal and Bacterial Type Strains, Phase II (KMG-II): from individual species to whole genera.</title>
        <authorList>
            <person name="Goeker M."/>
        </authorList>
    </citation>
    <scope>NUCLEOTIDE SEQUENCE [LARGE SCALE GENOMIC DNA]</scope>
    <source>
        <strain evidence="1 2">DSM 23857</strain>
    </source>
</reference>
<dbReference type="SUPFAM" id="SSF160104">
    <property type="entry name" value="Acetoacetate decarboxylase-like"/>
    <property type="match status" value="1"/>
</dbReference>
<dbReference type="Gene3D" id="2.40.400.10">
    <property type="entry name" value="Acetoacetate decarboxylase-like"/>
    <property type="match status" value="1"/>
</dbReference>
<dbReference type="EMBL" id="QLLL01000002">
    <property type="protein sequence ID" value="RAJ08439.1"/>
    <property type="molecule type" value="Genomic_DNA"/>
</dbReference>
<proteinExistence type="predicted"/>
<organism evidence="1 2">
    <name type="scientific">Chitinophaga skermanii</name>
    <dbReference type="NCBI Taxonomy" id="331697"/>
    <lineage>
        <taxon>Bacteria</taxon>
        <taxon>Pseudomonadati</taxon>
        <taxon>Bacteroidota</taxon>
        <taxon>Chitinophagia</taxon>
        <taxon>Chitinophagales</taxon>
        <taxon>Chitinophagaceae</taxon>
        <taxon>Chitinophaga</taxon>
    </lineage>
</organism>
<dbReference type="Proteomes" id="UP000249547">
    <property type="component" value="Unassembled WGS sequence"/>
</dbReference>
<comment type="caution">
    <text evidence="1">The sequence shown here is derived from an EMBL/GenBank/DDBJ whole genome shotgun (WGS) entry which is preliminary data.</text>
</comment>
<protein>
    <recommendedName>
        <fullName evidence="3">DUF2071 domain-containing protein</fullName>
    </recommendedName>
</protein>
<evidence type="ECO:0000313" key="1">
    <source>
        <dbReference type="EMBL" id="RAJ08439.1"/>
    </source>
</evidence>
<sequence>MEKINIPHLLSTTAHLNNPILPTSKWLWHQLWTNALFFHWTFEPSFIQSLLPDGIEVDTVNGAAWVSLVAFTMEDVRPRNLLAVDLVSYFHEVNVRTYVKRGNDRGVYFFSLEAGKRLPTLIAKQFSGMPYEYANIQRQASSYTLQNQNKQRAFSADYTVGPAIEHKTALDIFLTERYHVIQNIGDDIYKYTVHHLPWPLSQMTTSQLHIHYPLGDRLLTANNVYSMQYSTGVRVVAWKKEIYAAL</sequence>
<dbReference type="AlphaFoldDB" id="A0A327QV01"/>
<dbReference type="PANTHER" id="PTHR39186:SF1">
    <property type="entry name" value="DUF2071 DOMAIN-CONTAINING PROTEIN"/>
    <property type="match status" value="1"/>
</dbReference>
<dbReference type="InterPro" id="IPR018644">
    <property type="entry name" value="DUF2071"/>
</dbReference>
<name>A0A327QV01_9BACT</name>
<keyword evidence="2" id="KW-1185">Reference proteome</keyword>
<dbReference type="PANTHER" id="PTHR39186">
    <property type="entry name" value="DUF2071 FAMILY PROTEIN"/>
    <property type="match status" value="1"/>
</dbReference>
<accession>A0A327QV01</accession>
<dbReference type="OrthoDB" id="1421826at2"/>